<comment type="caution">
    <text evidence="2">The sequence shown here is derived from an EMBL/GenBank/DDBJ whole genome shotgun (WGS) entry which is preliminary data.</text>
</comment>
<sequence>MPRTKKPFPAKKKPRLTDPGTPSPVSSAQNTKTPRPSASSHRQRDAPARARSKHGELSTAKLKAELQLSISVRTIQRTLARVDWLVYTKMVNTLPLKPEDMLARQAWASAILGRKDAGAVWDSIIFSDEKKWNLDGPDGFQHYWRDLRKPPRHTKRRQAGGGSAMVWAAFSSRGNFPLMVLSGRQNSEDYIYTVSEYLLPFAHLNYGTDYIYQQDNASIHVSKHTTEFFAEQQVEESL</sequence>
<dbReference type="VEuPathDB" id="FungiDB:PC110_g14592"/>
<dbReference type="EMBL" id="RCMK01000296">
    <property type="protein sequence ID" value="KAG2937971.1"/>
    <property type="molecule type" value="Genomic_DNA"/>
</dbReference>
<protein>
    <recommendedName>
        <fullName evidence="5">Tc1-like transposase DDE domain-containing protein</fullName>
    </recommendedName>
</protein>
<evidence type="ECO:0000313" key="3">
    <source>
        <dbReference type="EMBL" id="KAG3217661.1"/>
    </source>
</evidence>
<dbReference type="Gene3D" id="3.30.420.10">
    <property type="entry name" value="Ribonuclease H-like superfamily/Ribonuclease H"/>
    <property type="match status" value="1"/>
</dbReference>
<accession>A0A8T1DDQ6</accession>
<gene>
    <name evidence="2" type="ORF">PC117_g11449</name>
    <name evidence="3" type="ORF">PC129_g11520</name>
</gene>
<evidence type="ECO:0000313" key="4">
    <source>
        <dbReference type="Proteomes" id="UP000736787"/>
    </source>
</evidence>
<dbReference type="AlphaFoldDB" id="A0A8T1DDQ6"/>
<feature type="compositionally biased region" description="Polar residues" evidence="1">
    <location>
        <begin position="23"/>
        <end position="40"/>
    </location>
</feature>
<dbReference type="Proteomes" id="UP000736787">
    <property type="component" value="Unassembled WGS sequence"/>
</dbReference>
<dbReference type="PANTHER" id="PTHR23022:SF129">
    <property type="entry name" value="TRANSPOSABLE ELEMENT TC3 TRANSPOSASE"/>
    <property type="match status" value="1"/>
</dbReference>
<dbReference type="GO" id="GO:0003676">
    <property type="term" value="F:nucleic acid binding"/>
    <property type="evidence" value="ECO:0007669"/>
    <property type="project" value="InterPro"/>
</dbReference>
<feature type="region of interest" description="Disordered" evidence="1">
    <location>
        <begin position="1"/>
        <end position="57"/>
    </location>
</feature>
<evidence type="ECO:0000313" key="2">
    <source>
        <dbReference type="EMBL" id="KAG2937971.1"/>
    </source>
</evidence>
<dbReference type="InterPro" id="IPR036397">
    <property type="entry name" value="RNaseH_sf"/>
</dbReference>
<feature type="compositionally biased region" description="Basic residues" evidence="1">
    <location>
        <begin position="1"/>
        <end position="14"/>
    </location>
</feature>
<dbReference type="PANTHER" id="PTHR23022">
    <property type="entry name" value="TRANSPOSABLE ELEMENT-RELATED"/>
    <property type="match status" value="1"/>
</dbReference>
<dbReference type="EMBL" id="RCMV01000409">
    <property type="protein sequence ID" value="KAG3217661.1"/>
    <property type="molecule type" value="Genomic_DNA"/>
</dbReference>
<proteinExistence type="predicted"/>
<dbReference type="InterPro" id="IPR052338">
    <property type="entry name" value="Transposase_5"/>
</dbReference>
<reference evidence="2" key="1">
    <citation type="submission" date="2018-10" db="EMBL/GenBank/DDBJ databases">
        <title>Effector identification in a new, highly contiguous assembly of the strawberry crown rot pathogen Phytophthora cactorum.</title>
        <authorList>
            <person name="Armitage A.D."/>
            <person name="Nellist C.F."/>
            <person name="Bates H."/>
            <person name="Vickerstaff R.J."/>
            <person name="Harrison R.J."/>
        </authorList>
    </citation>
    <scope>NUCLEOTIDE SEQUENCE</scope>
    <source>
        <strain evidence="2">4040</strain>
        <strain evidence="3">P421</strain>
    </source>
</reference>
<name>A0A8T1DDQ6_9STRA</name>
<organism evidence="2 4">
    <name type="scientific">Phytophthora cactorum</name>
    <dbReference type="NCBI Taxonomy" id="29920"/>
    <lineage>
        <taxon>Eukaryota</taxon>
        <taxon>Sar</taxon>
        <taxon>Stramenopiles</taxon>
        <taxon>Oomycota</taxon>
        <taxon>Peronosporomycetes</taxon>
        <taxon>Peronosporales</taxon>
        <taxon>Peronosporaceae</taxon>
        <taxon>Phytophthora</taxon>
    </lineage>
</organism>
<feature type="compositionally biased region" description="Basic and acidic residues" evidence="1">
    <location>
        <begin position="42"/>
        <end position="56"/>
    </location>
</feature>
<dbReference type="Proteomes" id="UP000760860">
    <property type="component" value="Unassembled WGS sequence"/>
</dbReference>
<evidence type="ECO:0000256" key="1">
    <source>
        <dbReference type="SAM" id="MobiDB-lite"/>
    </source>
</evidence>
<evidence type="ECO:0008006" key="5">
    <source>
        <dbReference type="Google" id="ProtNLM"/>
    </source>
</evidence>